<evidence type="ECO:0000313" key="3">
    <source>
        <dbReference type="Proteomes" id="UP001259347"/>
    </source>
</evidence>
<dbReference type="Proteomes" id="UP001259347">
    <property type="component" value="Unassembled WGS sequence"/>
</dbReference>
<evidence type="ECO:0000259" key="1">
    <source>
        <dbReference type="PROSITE" id="PS50943"/>
    </source>
</evidence>
<protein>
    <submittedName>
        <fullName evidence="2">Transcriptional regulator with XRE-family HTH domain</fullName>
    </submittedName>
</protein>
<dbReference type="PROSITE" id="PS50943">
    <property type="entry name" value="HTH_CROC1"/>
    <property type="match status" value="1"/>
</dbReference>
<dbReference type="InterPro" id="IPR010982">
    <property type="entry name" value="Lambda_DNA-bd_dom_sf"/>
</dbReference>
<dbReference type="EMBL" id="JAVDUM010000001">
    <property type="protein sequence ID" value="MDR6865477.1"/>
    <property type="molecule type" value="Genomic_DNA"/>
</dbReference>
<proteinExistence type="predicted"/>
<dbReference type="InterPro" id="IPR001387">
    <property type="entry name" value="Cro/C1-type_HTH"/>
</dbReference>
<dbReference type="Gene3D" id="1.10.260.40">
    <property type="entry name" value="lambda repressor-like DNA-binding domains"/>
    <property type="match status" value="1"/>
</dbReference>
<dbReference type="SMART" id="SM00530">
    <property type="entry name" value="HTH_XRE"/>
    <property type="match status" value="1"/>
</dbReference>
<keyword evidence="3" id="KW-1185">Reference proteome</keyword>
<comment type="caution">
    <text evidence="2">The sequence shown here is derived from an EMBL/GenBank/DDBJ whole genome shotgun (WGS) entry which is preliminary data.</text>
</comment>
<feature type="domain" description="HTH cro/C1-type" evidence="1">
    <location>
        <begin position="18"/>
        <end position="70"/>
    </location>
</feature>
<gene>
    <name evidence="2" type="ORF">J2Y69_000059</name>
</gene>
<organism evidence="2 3">
    <name type="scientific">Microbacterium resistens</name>
    <dbReference type="NCBI Taxonomy" id="156977"/>
    <lineage>
        <taxon>Bacteria</taxon>
        <taxon>Bacillati</taxon>
        <taxon>Actinomycetota</taxon>
        <taxon>Actinomycetes</taxon>
        <taxon>Micrococcales</taxon>
        <taxon>Microbacteriaceae</taxon>
        <taxon>Microbacterium</taxon>
    </lineage>
</organism>
<dbReference type="Pfam" id="PF01381">
    <property type="entry name" value="HTH_3"/>
    <property type="match status" value="1"/>
</dbReference>
<reference evidence="2 3" key="1">
    <citation type="submission" date="2023-07" db="EMBL/GenBank/DDBJ databases">
        <title>Sorghum-associated microbial communities from plants grown in Nebraska, USA.</title>
        <authorList>
            <person name="Schachtman D."/>
        </authorList>
    </citation>
    <scope>NUCLEOTIDE SEQUENCE [LARGE SCALE GENOMIC DNA]</scope>
    <source>
        <strain evidence="2 3">2980</strain>
    </source>
</reference>
<accession>A0ABU1S9I2</accession>
<evidence type="ECO:0000313" key="2">
    <source>
        <dbReference type="EMBL" id="MDR6865477.1"/>
    </source>
</evidence>
<dbReference type="SUPFAM" id="SSF47413">
    <property type="entry name" value="lambda repressor-like DNA-binding domains"/>
    <property type="match status" value="1"/>
</dbReference>
<name>A0ABU1S9I2_9MICO</name>
<dbReference type="CDD" id="cd00093">
    <property type="entry name" value="HTH_XRE"/>
    <property type="match status" value="1"/>
</dbReference>
<sequence length="104" mass="11100">MKEPRSRASEHVGLLVGELRLKASLSRAKLAALADMDVSHLARIEGGKGNPTLFVLIQLATALEVSPTMFVDGLSAADLPDGVKPYSEAGYRKALKALRGRVDD</sequence>
<dbReference type="RefSeq" id="WP_310016482.1">
    <property type="nucleotide sequence ID" value="NZ_JAVDUM010000001.1"/>
</dbReference>